<evidence type="ECO:0000313" key="1">
    <source>
        <dbReference type="EMBL" id="MVT67528.1"/>
    </source>
</evidence>
<gene>
    <name evidence="1" type="ORF">GPL21_20710</name>
</gene>
<accession>A0A844SKK0</accession>
<dbReference type="Pfam" id="PF06411">
    <property type="entry name" value="HdeA"/>
    <property type="match status" value="1"/>
</dbReference>
<comment type="caution">
    <text evidence="1">The sequence shown here is derived from an EMBL/GenBank/DDBJ whole genome shotgun (WGS) entry which is preliminary data.</text>
</comment>
<dbReference type="InterPro" id="IPR010486">
    <property type="entry name" value="HNS-dep_expression_A/B"/>
</dbReference>
<protein>
    <submittedName>
        <fullName evidence="1">Uncharacterized protein</fullName>
    </submittedName>
</protein>
<evidence type="ECO:0000313" key="2">
    <source>
        <dbReference type="Proteomes" id="UP000436468"/>
    </source>
</evidence>
<proteinExistence type="predicted"/>
<dbReference type="AlphaFoldDB" id="A0A844SKK0"/>
<reference evidence="1 2" key="1">
    <citation type="submission" date="2019-12" db="EMBL/GenBank/DDBJ databases">
        <title>Draft genome sequences Bradyrhizobium cajani AMBPC1010, Bradyrhizobium pachyrhizi AMBPC1040 and Bradyrhizobium yuanmingense ALSPC3051, three plant growth promoting strains isolated from nodules of Cajanus cajan L. in Dominican Republic.</title>
        <authorList>
            <person name="Flores-Felix J.D."/>
            <person name="Araujo J."/>
            <person name="Diaz-Alcantara C."/>
            <person name="Gonzalez-Andres F."/>
            <person name="Velazquez E."/>
        </authorList>
    </citation>
    <scope>NUCLEOTIDE SEQUENCE [LARGE SCALE GENOMIC DNA]</scope>
    <source>
        <strain evidence="1 2">1040</strain>
    </source>
</reference>
<keyword evidence="2" id="KW-1185">Reference proteome</keyword>
<organism evidence="1 2">
    <name type="scientific">Bradyrhizobium pachyrhizi</name>
    <dbReference type="NCBI Taxonomy" id="280333"/>
    <lineage>
        <taxon>Bacteria</taxon>
        <taxon>Pseudomonadati</taxon>
        <taxon>Pseudomonadota</taxon>
        <taxon>Alphaproteobacteria</taxon>
        <taxon>Hyphomicrobiales</taxon>
        <taxon>Nitrobacteraceae</taxon>
        <taxon>Bradyrhizobium</taxon>
    </lineage>
</organism>
<dbReference type="Proteomes" id="UP000436468">
    <property type="component" value="Unassembled WGS sequence"/>
</dbReference>
<dbReference type="RefSeq" id="WP_157345616.1">
    <property type="nucleotide sequence ID" value="NZ_CP121667.1"/>
</dbReference>
<name>A0A844SKK0_9BRAD</name>
<sequence length="157" mass="17296">MAIDAATPEARSNARSLFLFMPVLPKVATSLEHLRRRSLDLNQGAGPTIMDFGSTAAEQTSGRMRSRTNIGGDMRKLLITITVLLLSNASGKAEEKLVVDMSRMTCRELARLDFQDFAGVTMWLSGYYNASVHNTVVDLYQFAQAAKTVKDFCQTSP</sequence>
<dbReference type="EMBL" id="WQNF01000014">
    <property type="protein sequence ID" value="MVT67528.1"/>
    <property type="molecule type" value="Genomic_DNA"/>
</dbReference>